<accession>A0ABN7W0N0</accession>
<comment type="caution">
    <text evidence="1">The sequence shown here is derived from an EMBL/GenBank/DDBJ whole genome shotgun (WGS) entry which is preliminary data.</text>
</comment>
<feature type="non-terminal residue" evidence="1">
    <location>
        <position position="1"/>
    </location>
</feature>
<name>A0ABN7W0N0_GIGMA</name>
<proteinExistence type="predicted"/>
<evidence type="ECO:0000313" key="2">
    <source>
        <dbReference type="Proteomes" id="UP000789901"/>
    </source>
</evidence>
<evidence type="ECO:0000313" key="1">
    <source>
        <dbReference type="EMBL" id="CAG8810801.1"/>
    </source>
</evidence>
<gene>
    <name evidence="1" type="ORF">GMARGA_LOCUS25177</name>
</gene>
<reference evidence="1 2" key="1">
    <citation type="submission" date="2021-06" db="EMBL/GenBank/DDBJ databases">
        <authorList>
            <person name="Kallberg Y."/>
            <person name="Tangrot J."/>
            <person name="Rosling A."/>
        </authorList>
    </citation>
    <scope>NUCLEOTIDE SEQUENCE [LARGE SCALE GENOMIC DNA]</scope>
    <source>
        <strain evidence="1 2">120-4 pot B 10/14</strain>
    </source>
</reference>
<dbReference type="Proteomes" id="UP000789901">
    <property type="component" value="Unassembled WGS sequence"/>
</dbReference>
<dbReference type="EMBL" id="CAJVQB010027594">
    <property type="protein sequence ID" value="CAG8810801.1"/>
    <property type="molecule type" value="Genomic_DNA"/>
</dbReference>
<protein>
    <submittedName>
        <fullName evidence="1">28128_t:CDS:1</fullName>
    </submittedName>
</protein>
<organism evidence="1 2">
    <name type="scientific">Gigaspora margarita</name>
    <dbReference type="NCBI Taxonomy" id="4874"/>
    <lineage>
        <taxon>Eukaryota</taxon>
        <taxon>Fungi</taxon>
        <taxon>Fungi incertae sedis</taxon>
        <taxon>Mucoromycota</taxon>
        <taxon>Glomeromycotina</taxon>
        <taxon>Glomeromycetes</taxon>
        <taxon>Diversisporales</taxon>
        <taxon>Gigasporaceae</taxon>
        <taxon>Gigaspora</taxon>
    </lineage>
</organism>
<sequence>CYRYGRGIELDEKKAFRMVPEIRGKQKYSWINIFRTVENSYINNYSEKTLEK</sequence>
<keyword evidence="2" id="KW-1185">Reference proteome</keyword>